<sequence>MAQAVSQQRRTHEEAGGGRCHQSAADCLGSAAHRILASIAARIGQGDARFAAEALAAMATCGLGRQEYLDSIIAHLLTLLRSSPASFTPRVLAQIAGALGRMQEGGGADGCSLSVRSGVSADHRAANARFLSTFNARILASLPEFLESDLGSLHEHYFAWHVGEDVFLRFLHRAGQLQLGLLPGTVQHLGMMQRTLESTRCRFPGFFATMPEFPRRYCERLSCAE</sequence>
<feature type="region of interest" description="Disordered" evidence="1">
    <location>
        <begin position="1"/>
        <end position="20"/>
    </location>
</feature>
<organism evidence="2">
    <name type="scientific">Alexandrium andersonii</name>
    <dbReference type="NCBI Taxonomy" id="327968"/>
    <lineage>
        <taxon>Eukaryota</taxon>
        <taxon>Sar</taxon>
        <taxon>Alveolata</taxon>
        <taxon>Dinophyceae</taxon>
        <taxon>Gonyaulacales</taxon>
        <taxon>Pyrocystaceae</taxon>
        <taxon>Alexandrium</taxon>
    </lineage>
</organism>
<gene>
    <name evidence="2" type="ORF">AAND1436_LOCUS23317</name>
</gene>
<dbReference type="EMBL" id="HBGQ01047835">
    <property type="protein sequence ID" value="CAD9446832.1"/>
    <property type="molecule type" value="Transcribed_RNA"/>
</dbReference>
<evidence type="ECO:0000313" key="2">
    <source>
        <dbReference type="EMBL" id="CAD9446832.1"/>
    </source>
</evidence>
<evidence type="ECO:0000256" key="1">
    <source>
        <dbReference type="SAM" id="MobiDB-lite"/>
    </source>
</evidence>
<name>A0A7S2D8D5_9DINO</name>
<accession>A0A7S2D8D5</accession>
<reference evidence="2" key="1">
    <citation type="submission" date="2021-01" db="EMBL/GenBank/DDBJ databases">
        <authorList>
            <person name="Corre E."/>
            <person name="Pelletier E."/>
            <person name="Niang G."/>
            <person name="Scheremetjew M."/>
            <person name="Finn R."/>
            <person name="Kale V."/>
            <person name="Holt S."/>
            <person name="Cochrane G."/>
            <person name="Meng A."/>
            <person name="Brown T."/>
            <person name="Cohen L."/>
        </authorList>
    </citation>
    <scope>NUCLEOTIDE SEQUENCE</scope>
    <source>
        <strain evidence="2">CCMP2222</strain>
    </source>
</reference>
<proteinExistence type="predicted"/>
<dbReference type="AlphaFoldDB" id="A0A7S2D8D5"/>
<protein>
    <submittedName>
        <fullName evidence="2">Uncharacterized protein</fullName>
    </submittedName>
</protein>